<comment type="subcellular location">
    <subcellularLocation>
        <location evidence="2">Chromosome</location>
        <location evidence="2">Centromere</location>
    </subcellularLocation>
    <subcellularLocation>
        <location evidence="1">Nucleus</location>
    </subcellularLocation>
</comment>
<organism>
    <name type="scientific">Branchiostoma floridae</name>
    <name type="common">Florida lancelet</name>
    <name type="synonym">Amphioxus</name>
    <dbReference type="NCBI Taxonomy" id="7739"/>
    <lineage>
        <taxon>Eukaryota</taxon>
        <taxon>Metazoa</taxon>
        <taxon>Chordata</taxon>
        <taxon>Cephalochordata</taxon>
        <taxon>Leptocardii</taxon>
        <taxon>Amphioxiformes</taxon>
        <taxon>Branchiostomatidae</taxon>
        <taxon>Branchiostoma</taxon>
    </lineage>
</organism>
<comment type="similarity">
    <text evidence="3">Belongs to the borealin family.</text>
</comment>
<feature type="domain" description="Borealin N-terminal" evidence="11">
    <location>
        <begin position="49"/>
        <end position="105"/>
    </location>
</feature>
<dbReference type="GO" id="GO:0000775">
    <property type="term" value="C:chromosome, centromeric region"/>
    <property type="evidence" value="ECO:0007669"/>
    <property type="project" value="UniProtKB-SubCell"/>
</dbReference>
<dbReference type="InParanoid" id="C3Z1A9"/>
<evidence type="ECO:0000259" key="11">
    <source>
        <dbReference type="Pfam" id="PF10444"/>
    </source>
</evidence>
<name>C3Z1A9_BRAFL</name>
<reference evidence="13" key="1">
    <citation type="journal article" date="2008" name="Nature">
        <title>The amphioxus genome and the evolution of the chordate karyotype.</title>
        <authorList>
            <consortium name="US DOE Joint Genome Institute (JGI-PGF)"/>
            <person name="Putnam N.H."/>
            <person name="Butts T."/>
            <person name="Ferrier D.E.K."/>
            <person name="Furlong R.F."/>
            <person name="Hellsten U."/>
            <person name="Kawashima T."/>
            <person name="Robinson-Rechavi M."/>
            <person name="Shoguchi E."/>
            <person name="Terry A."/>
            <person name="Yu J.-K."/>
            <person name="Benito-Gutierrez E.L."/>
            <person name="Dubchak I."/>
            <person name="Garcia-Fernandez J."/>
            <person name="Gibson-Brown J.J."/>
            <person name="Grigoriev I.V."/>
            <person name="Horton A.C."/>
            <person name="de Jong P.J."/>
            <person name="Jurka J."/>
            <person name="Kapitonov V.V."/>
            <person name="Kohara Y."/>
            <person name="Kuroki Y."/>
            <person name="Lindquist E."/>
            <person name="Lucas S."/>
            <person name="Osoegawa K."/>
            <person name="Pennacchio L.A."/>
            <person name="Salamov A.A."/>
            <person name="Satou Y."/>
            <person name="Sauka-Spengler T."/>
            <person name="Schmutz J."/>
            <person name="Shin-I T."/>
            <person name="Toyoda A."/>
            <person name="Bronner-Fraser M."/>
            <person name="Fujiyama A."/>
            <person name="Holland L.Z."/>
            <person name="Holland P.W.H."/>
            <person name="Satoh N."/>
            <person name="Rokhsar D.S."/>
        </authorList>
    </citation>
    <scope>NUCLEOTIDE SEQUENCE [LARGE SCALE GENOMIC DNA]</scope>
    <source>
        <strain evidence="13">S238N-H82</strain>
        <tissue evidence="13">Testes</tissue>
    </source>
</reference>
<evidence type="ECO:0000256" key="7">
    <source>
        <dbReference type="ARBA" id="ARBA00023242"/>
    </source>
</evidence>
<dbReference type="EMBL" id="GG666572">
    <property type="protein sequence ID" value="EEN53650.1"/>
    <property type="molecule type" value="Genomic_DNA"/>
</dbReference>
<feature type="compositionally biased region" description="Polar residues" evidence="10">
    <location>
        <begin position="193"/>
        <end position="202"/>
    </location>
</feature>
<evidence type="ECO:0000256" key="1">
    <source>
        <dbReference type="ARBA" id="ARBA00004123"/>
    </source>
</evidence>
<accession>C3Z1A9</accession>
<dbReference type="InterPro" id="IPR018867">
    <property type="entry name" value="Cell_div_borealin"/>
</dbReference>
<dbReference type="AlphaFoldDB" id="C3Z1A9"/>
<evidence type="ECO:0000256" key="2">
    <source>
        <dbReference type="ARBA" id="ARBA00004584"/>
    </source>
</evidence>
<evidence type="ECO:0000256" key="9">
    <source>
        <dbReference type="ARBA" id="ARBA00023328"/>
    </source>
</evidence>
<evidence type="ECO:0000256" key="5">
    <source>
        <dbReference type="ARBA" id="ARBA00022618"/>
    </source>
</evidence>
<dbReference type="PANTHER" id="PTHR16040">
    <property type="entry name" value="AUSTRALIN, ISOFORM A-RELATED"/>
    <property type="match status" value="1"/>
</dbReference>
<dbReference type="eggNOG" id="ENOG502S6J0">
    <property type="taxonomic scope" value="Eukaryota"/>
</dbReference>
<evidence type="ECO:0000256" key="6">
    <source>
        <dbReference type="ARBA" id="ARBA00022776"/>
    </source>
</evidence>
<feature type="compositionally biased region" description="Basic and acidic residues" evidence="10">
    <location>
        <begin position="31"/>
        <end position="47"/>
    </location>
</feature>
<keyword evidence="4" id="KW-0158">Chromosome</keyword>
<dbReference type="GO" id="GO:0051301">
    <property type="term" value="P:cell division"/>
    <property type="evidence" value="ECO:0007669"/>
    <property type="project" value="UniProtKB-KW"/>
</dbReference>
<keyword evidence="8" id="KW-0131">Cell cycle</keyword>
<dbReference type="Pfam" id="PF10512">
    <property type="entry name" value="Borealin"/>
    <property type="match status" value="1"/>
</dbReference>
<dbReference type="Pfam" id="PF10444">
    <property type="entry name" value="Nbl1_Borealin_N"/>
    <property type="match status" value="1"/>
</dbReference>
<dbReference type="InterPro" id="IPR018851">
    <property type="entry name" value="Borealin_N"/>
</dbReference>
<proteinExistence type="inferred from homology"/>
<dbReference type="PANTHER" id="PTHR16040:SF7">
    <property type="entry name" value="AUSTRALIN, ISOFORM A-RELATED"/>
    <property type="match status" value="1"/>
</dbReference>
<gene>
    <name evidence="13" type="ORF">BRAFLDRAFT_121686</name>
</gene>
<evidence type="ECO:0000256" key="10">
    <source>
        <dbReference type="SAM" id="MobiDB-lite"/>
    </source>
</evidence>
<feature type="compositionally biased region" description="Basic residues" evidence="10">
    <location>
        <begin position="16"/>
        <end position="30"/>
    </location>
</feature>
<evidence type="ECO:0000256" key="3">
    <source>
        <dbReference type="ARBA" id="ARBA00009914"/>
    </source>
</evidence>
<sequence>MPRLAQDRDTDTSIKMPRKRKTRQTTRAKPKLPEGDEGHDMDQEERERKKELFLKDFDNEVESRIKQSYELCEKICNLGRQQFRLEVMKLPKKIQNMTMAEFLAQGGSIEAIQLQSVAETDAKECTSAEKTRMPLAAVSSNIAATETVEEKESKPKGRPKRKAAKKDTAPPPTNKRMTRSSARTQGGAASRLGSKTSRNALTTPAVKGSKPVWSDTPLITPKFDPRLPTTPMVREAKAGERLMSISGSPVLNRPMAAAVKVPEALIPVGDGKVFQCSHDVDPDDVEIPDMDEKTISNIQLLQQKLAAILKKARQNQTTSQSSSTESD</sequence>
<dbReference type="InterPro" id="IPR046466">
    <property type="entry name" value="Borealin_C"/>
</dbReference>
<feature type="domain" description="Borealin C-terminal" evidence="12">
    <location>
        <begin position="196"/>
        <end position="310"/>
    </location>
</feature>
<evidence type="ECO:0000256" key="4">
    <source>
        <dbReference type="ARBA" id="ARBA00022454"/>
    </source>
</evidence>
<feature type="region of interest" description="Disordered" evidence="10">
    <location>
        <begin position="1"/>
        <end position="47"/>
    </location>
</feature>
<evidence type="ECO:0000259" key="12">
    <source>
        <dbReference type="Pfam" id="PF10512"/>
    </source>
</evidence>
<keyword evidence="9" id="KW-0137">Centromere</keyword>
<evidence type="ECO:0000256" key="8">
    <source>
        <dbReference type="ARBA" id="ARBA00023306"/>
    </source>
</evidence>
<dbReference type="STRING" id="7739.C3Z1A9"/>
<feature type="region of interest" description="Disordered" evidence="10">
    <location>
        <begin position="125"/>
        <end position="229"/>
    </location>
</feature>
<keyword evidence="7" id="KW-0539">Nucleus</keyword>
<protein>
    <submittedName>
        <fullName evidence="13">Uncharacterized protein</fullName>
    </submittedName>
</protein>
<keyword evidence="5" id="KW-0132">Cell division</keyword>
<dbReference type="Gene3D" id="6.10.250.1900">
    <property type="match status" value="1"/>
</dbReference>
<keyword evidence="6" id="KW-0498">Mitosis</keyword>
<evidence type="ECO:0000313" key="13">
    <source>
        <dbReference type="EMBL" id="EEN53650.1"/>
    </source>
</evidence>
<dbReference type="GO" id="GO:0005634">
    <property type="term" value="C:nucleus"/>
    <property type="evidence" value="ECO:0007669"/>
    <property type="project" value="UniProtKB-SubCell"/>
</dbReference>
<feature type="compositionally biased region" description="Basic and acidic residues" evidence="10">
    <location>
        <begin position="1"/>
        <end position="12"/>
    </location>
</feature>
<dbReference type="FunCoup" id="C3Z1A9">
    <property type="interactions" value="207"/>
</dbReference>